<evidence type="ECO:0000256" key="1">
    <source>
        <dbReference type="ARBA" id="ARBA00009437"/>
    </source>
</evidence>
<proteinExistence type="inferred from homology"/>
<evidence type="ECO:0000256" key="3">
    <source>
        <dbReference type="ARBA" id="ARBA00023125"/>
    </source>
</evidence>
<dbReference type="PANTHER" id="PTHR30537">
    <property type="entry name" value="HTH-TYPE TRANSCRIPTIONAL REGULATOR"/>
    <property type="match status" value="1"/>
</dbReference>
<dbReference type="PROSITE" id="PS50931">
    <property type="entry name" value="HTH_LYSR"/>
    <property type="match status" value="1"/>
</dbReference>
<dbReference type="Gene3D" id="3.40.190.290">
    <property type="match status" value="1"/>
</dbReference>
<feature type="domain" description="HTH lysR-type" evidence="5">
    <location>
        <begin position="1"/>
        <end position="59"/>
    </location>
</feature>
<dbReference type="AlphaFoldDB" id="A0A5S3X3X0"/>
<dbReference type="SUPFAM" id="SSF46785">
    <property type="entry name" value="Winged helix' DNA-binding domain"/>
    <property type="match status" value="1"/>
</dbReference>
<dbReference type="RefSeq" id="WP_138543193.1">
    <property type="nucleotide sequence ID" value="NZ_PNCJ01000005.1"/>
</dbReference>
<keyword evidence="4" id="KW-0804">Transcription</keyword>
<dbReference type="InterPro" id="IPR036390">
    <property type="entry name" value="WH_DNA-bd_sf"/>
</dbReference>
<name>A0A5S3X3X0_9GAMM</name>
<dbReference type="EMBL" id="PNCJ01000005">
    <property type="protein sequence ID" value="TMP39271.1"/>
    <property type="molecule type" value="Genomic_DNA"/>
</dbReference>
<accession>A0A5S3X3X0</accession>
<dbReference type="Gene3D" id="1.10.10.10">
    <property type="entry name" value="Winged helix-like DNA-binding domain superfamily/Winged helix DNA-binding domain"/>
    <property type="match status" value="1"/>
</dbReference>
<dbReference type="Proteomes" id="UP000306719">
    <property type="component" value="Unassembled WGS sequence"/>
</dbReference>
<evidence type="ECO:0000313" key="6">
    <source>
        <dbReference type="EMBL" id="TMP39271.1"/>
    </source>
</evidence>
<keyword evidence="2" id="KW-0805">Transcription regulation</keyword>
<gene>
    <name evidence="6" type="ORF">CWB98_01400</name>
</gene>
<dbReference type="GO" id="GO:0006351">
    <property type="term" value="P:DNA-templated transcription"/>
    <property type="evidence" value="ECO:0007669"/>
    <property type="project" value="TreeGrafter"/>
</dbReference>
<evidence type="ECO:0000259" key="5">
    <source>
        <dbReference type="PROSITE" id="PS50931"/>
    </source>
</evidence>
<dbReference type="GO" id="GO:0003700">
    <property type="term" value="F:DNA-binding transcription factor activity"/>
    <property type="evidence" value="ECO:0007669"/>
    <property type="project" value="InterPro"/>
</dbReference>
<protein>
    <submittedName>
        <fullName evidence="6">LysR family transcriptional regulator</fullName>
    </submittedName>
</protein>
<evidence type="ECO:0000256" key="4">
    <source>
        <dbReference type="ARBA" id="ARBA00023163"/>
    </source>
</evidence>
<dbReference type="InterPro" id="IPR036388">
    <property type="entry name" value="WH-like_DNA-bd_sf"/>
</dbReference>
<dbReference type="SUPFAM" id="SSF53850">
    <property type="entry name" value="Periplasmic binding protein-like II"/>
    <property type="match status" value="1"/>
</dbReference>
<dbReference type="OrthoDB" id="9786526at2"/>
<dbReference type="InterPro" id="IPR005119">
    <property type="entry name" value="LysR_subst-bd"/>
</dbReference>
<dbReference type="FunFam" id="1.10.10.10:FF:000001">
    <property type="entry name" value="LysR family transcriptional regulator"/>
    <property type="match status" value="1"/>
</dbReference>
<comment type="caution">
    <text evidence="6">The sequence shown here is derived from an EMBL/GenBank/DDBJ whole genome shotgun (WGS) entry which is preliminary data.</text>
</comment>
<evidence type="ECO:0000256" key="2">
    <source>
        <dbReference type="ARBA" id="ARBA00023015"/>
    </source>
</evidence>
<evidence type="ECO:0000313" key="7">
    <source>
        <dbReference type="Proteomes" id="UP000306719"/>
    </source>
</evidence>
<dbReference type="InterPro" id="IPR000847">
    <property type="entry name" value="LysR_HTH_N"/>
</dbReference>
<keyword evidence="3" id="KW-0238">DNA-binding</keyword>
<dbReference type="Pfam" id="PF03466">
    <property type="entry name" value="LysR_substrate"/>
    <property type="match status" value="1"/>
</dbReference>
<dbReference type="Pfam" id="PF00126">
    <property type="entry name" value="HTH_1"/>
    <property type="match status" value="1"/>
</dbReference>
<reference evidence="7" key="2">
    <citation type="submission" date="2019-06" db="EMBL/GenBank/DDBJ databases">
        <title>Co-occurence of chitin degradation, pigmentation and bioactivity in marine Pseudoalteromonas.</title>
        <authorList>
            <person name="Sonnenschein E.C."/>
            <person name="Bech P.K."/>
        </authorList>
    </citation>
    <scope>NUCLEOTIDE SEQUENCE [LARGE SCALE GENOMIC DNA]</scope>
    <source>
        <strain evidence="7">S2599</strain>
    </source>
</reference>
<reference evidence="6 7" key="1">
    <citation type="submission" date="2018-01" db="EMBL/GenBank/DDBJ databases">
        <authorList>
            <person name="Paulsen S."/>
            <person name="Gram L.K."/>
        </authorList>
    </citation>
    <scope>NUCLEOTIDE SEQUENCE [LARGE SCALE GENOMIC DNA]</scope>
    <source>
        <strain evidence="6 7">S2599</strain>
    </source>
</reference>
<organism evidence="6 7">
    <name type="scientific">Pseudoalteromonas rubra</name>
    <dbReference type="NCBI Taxonomy" id="43658"/>
    <lineage>
        <taxon>Bacteria</taxon>
        <taxon>Pseudomonadati</taxon>
        <taxon>Pseudomonadota</taxon>
        <taxon>Gammaproteobacteria</taxon>
        <taxon>Alteromonadales</taxon>
        <taxon>Pseudoalteromonadaceae</taxon>
        <taxon>Pseudoalteromonas</taxon>
    </lineage>
</organism>
<comment type="similarity">
    <text evidence="1">Belongs to the LysR transcriptional regulatory family.</text>
</comment>
<dbReference type="PANTHER" id="PTHR30537:SF5">
    <property type="entry name" value="HTH-TYPE TRANSCRIPTIONAL ACTIVATOR TTDR-RELATED"/>
    <property type="match status" value="1"/>
</dbReference>
<sequence>MDKLRSLTLFLATCEEQSFAAAARVCNTDPSTISKAVSRLEAELGVTLFQRSTRQLKITAAGRHYAHTVRSSIQALSSCEDELRQLNDAPRGRLKVNSAVCYGHLYLRPLLKAFCQRYPEITLELSLDDMHVDIIEQDIDVALRTGFIKDSRLVARCLSPMDFLVCASPDYLEQHGTPDSRGDFDSHAWIGFKIKETQQLQPIFLPDEQGNYQLCDLHRTHITDDGEAMAQLCADGLGFAQLPHFLAKAGLETGALVSLYPAFRAPLPEGGVFAIYPKREYLPARVRVFLDFLVAALAVQQETPTHTWAEHWPARIRFDGSAEQGRTVAL</sequence>
<dbReference type="GO" id="GO:0043565">
    <property type="term" value="F:sequence-specific DNA binding"/>
    <property type="evidence" value="ECO:0007669"/>
    <property type="project" value="TreeGrafter"/>
</dbReference>
<dbReference type="InterPro" id="IPR058163">
    <property type="entry name" value="LysR-type_TF_proteobact-type"/>
</dbReference>
<dbReference type="CDD" id="cd08422">
    <property type="entry name" value="PBP2_CrgA_like"/>
    <property type="match status" value="1"/>
</dbReference>